<dbReference type="SUPFAM" id="SSF51658">
    <property type="entry name" value="Xylose isomerase-like"/>
    <property type="match status" value="1"/>
</dbReference>
<keyword evidence="3" id="KW-0456">Lyase</keyword>
<feature type="chain" id="PRO_5022014416" evidence="1">
    <location>
        <begin position="37"/>
        <end position="284"/>
    </location>
</feature>
<feature type="signal peptide" evidence="1">
    <location>
        <begin position="1"/>
        <end position="36"/>
    </location>
</feature>
<dbReference type="PANTHER" id="PTHR12110:SF41">
    <property type="entry name" value="INOSOSE DEHYDRATASE"/>
    <property type="match status" value="1"/>
</dbReference>
<dbReference type="KEGG" id="sdyn:Mal52_10940"/>
<evidence type="ECO:0000259" key="2">
    <source>
        <dbReference type="Pfam" id="PF01261"/>
    </source>
</evidence>
<proteinExistence type="predicted"/>
<dbReference type="EMBL" id="CP036276">
    <property type="protein sequence ID" value="QDU42627.1"/>
    <property type="molecule type" value="Genomic_DNA"/>
</dbReference>
<evidence type="ECO:0000313" key="3">
    <source>
        <dbReference type="EMBL" id="QDU42627.1"/>
    </source>
</evidence>
<dbReference type="InterPro" id="IPR036237">
    <property type="entry name" value="Xyl_isomerase-like_sf"/>
</dbReference>
<dbReference type="RefSeq" id="WP_145374653.1">
    <property type="nucleotide sequence ID" value="NZ_CP036276.1"/>
</dbReference>
<evidence type="ECO:0000313" key="4">
    <source>
        <dbReference type="Proteomes" id="UP000319383"/>
    </source>
</evidence>
<reference evidence="3 4" key="1">
    <citation type="submission" date="2019-02" db="EMBL/GenBank/DDBJ databases">
        <title>Deep-cultivation of Planctomycetes and their phenomic and genomic characterization uncovers novel biology.</title>
        <authorList>
            <person name="Wiegand S."/>
            <person name="Jogler M."/>
            <person name="Boedeker C."/>
            <person name="Pinto D."/>
            <person name="Vollmers J."/>
            <person name="Rivas-Marin E."/>
            <person name="Kohn T."/>
            <person name="Peeters S.H."/>
            <person name="Heuer A."/>
            <person name="Rast P."/>
            <person name="Oberbeckmann S."/>
            <person name="Bunk B."/>
            <person name="Jeske O."/>
            <person name="Meyerdierks A."/>
            <person name="Storesund J.E."/>
            <person name="Kallscheuer N."/>
            <person name="Luecker S."/>
            <person name="Lage O.M."/>
            <person name="Pohl T."/>
            <person name="Merkel B.J."/>
            <person name="Hornburger P."/>
            <person name="Mueller R.-W."/>
            <person name="Bruemmer F."/>
            <person name="Labrenz M."/>
            <person name="Spormann A.M."/>
            <person name="Op den Camp H."/>
            <person name="Overmann J."/>
            <person name="Amann R."/>
            <person name="Jetten M.S.M."/>
            <person name="Mascher T."/>
            <person name="Medema M.H."/>
            <person name="Devos D.P."/>
            <person name="Kaster A.-K."/>
            <person name="Ovreas L."/>
            <person name="Rohde M."/>
            <person name="Galperin M.Y."/>
            <person name="Jogler C."/>
        </authorList>
    </citation>
    <scope>NUCLEOTIDE SEQUENCE [LARGE SCALE GENOMIC DNA]</scope>
    <source>
        <strain evidence="3 4">Mal52</strain>
    </source>
</reference>
<gene>
    <name evidence="3" type="primary">iolE_1</name>
    <name evidence="3" type="ORF">Mal52_10940</name>
</gene>
<dbReference type="GO" id="GO:0050114">
    <property type="term" value="F:myo-inosose-2 dehydratase activity"/>
    <property type="evidence" value="ECO:0007669"/>
    <property type="project" value="UniProtKB-EC"/>
</dbReference>
<dbReference type="PANTHER" id="PTHR12110">
    <property type="entry name" value="HYDROXYPYRUVATE ISOMERASE"/>
    <property type="match status" value="1"/>
</dbReference>
<dbReference type="NCBIfam" id="TIGR01409">
    <property type="entry name" value="TAT_signal_seq"/>
    <property type="match status" value="1"/>
</dbReference>
<dbReference type="AlphaFoldDB" id="A0A517ZJM1"/>
<dbReference type="InterPro" id="IPR019546">
    <property type="entry name" value="TAT_signal_bac_arc"/>
</dbReference>
<dbReference type="InterPro" id="IPR013022">
    <property type="entry name" value="Xyl_isomerase-like_TIM-brl"/>
</dbReference>
<protein>
    <submittedName>
        <fullName evidence="3">Inosose dehydratase</fullName>
        <ecNumber evidence="3">4.2.1.44</ecNumber>
    </submittedName>
</protein>
<dbReference type="Pfam" id="PF10518">
    <property type="entry name" value="TAT_signal"/>
    <property type="match status" value="1"/>
</dbReference>
<dbReference type="EC" id="4.2.1.44" evidence="3"/>
<keyword evidence="1" id="KW-0732">Signal</keyword>
<organism evidence="3 4">
    <name type="scientific">Symmachiella dynata</name>
    <dbReference type="NCBI Taxonomy" id="2527995"/>
    <lineage>
        <taxon>Bacteria</taxon>
        <taxon>Pseudomonadati</taxon>
        <taxon>Planctomycetota</taxon>
        <taxon>Planctomycetia</taxon>
        <taxon>Planctomycetales</taxon>
        <taxon>Planctomycetaceae</taxon>
        <taxon>Symmachiella</taxon>
    </lineage>
</organism>
<dbReference type="InterPro" id="IPR006311">
    <property type="entry name" value="TAT_signal"/>
</dbReference>
<name>A0A517ZJM1_9PLAN</name>
<dbReference type="Proteomes" id="UP000319383">
    <property type="component" value="Chromosome"/>
</dbReference>
<keyword evidence="4" id="KW-1185">Reference proteome</keyword>
<sequence precursor="true">MSPTVDSPASRRQFMKTTAVAAAATLVPGITSPLFAAEKDPYAGFRMGIQSYSLRGFDVTKALETTDKLGLHYWEAYPNHIPVSTVPAQVAKYKKMLDAANVKLIAFGVLPFSKDETQARAFFDFAKAIGVETLSANPEKNKATFDLLDKLVEEYAINIAIHNHGPGAKYDKIDDVVDIVKGRNPRVGACVDTGHFLRSNEDPVEAIDRLSDRLYGVHLKDVKDAKIMTILGEGDLDVVGCLKLLKKNDYKYSLAVEYEENHENPVSDIEVCLSNVRKAVKQIG</sequence>
<dbReference type="Pfam" id="PF01261">
    <property type="entry name" value="AP_endonuc_2"/>
    <property type="match status" value="1"/>
</dbReference>
<evidence type="ECO:0000256" key="1">
    <source>
        <dbReference type="SAM" id="SignalP"/>
    </source>
</evidence>
<dbReference type="InterPro" id="IPR050312">
    <property type="entry name" value="IolE/XylAMocC-like"/>
</dbReference>
<dbReference type="Gene3D" id="3.20.20.150">
    <property type="entry name" value="Divalent-metal-dependent TIM barrel enzymes"/>
    <property type="match status" value="1"/>
</dbReference>
<feature type="domain" description="Xylose isomerase-like TIM barrel" evidence="2">
    <location>
        <begin position="68"/>
        <end position="267"/>
    </location>
</feature>
<dbReference type="PROSITE" id="PS51318">
    <property type="entry name" value="TAT"/>
    <property type="match status" value="1"/>
</dbReference>
<accession>A0A517ZJM1</accession>